<comment type="caution">
    <text evidence="2">The sequence shown here is derived from an EMBL/GenBank/DDBJ whole genome shotgun (WGS) entry which is preliminary data.</text>
</comment>
<dbReference type="AlphaFoldDB" id="A0A0F9MUV8"/>
<sequence length="95" mass="11123">MPYRELPDSVYGSSQEPSAHERGVFYRESHRQGIEIKRKVERASRKTCSRYKRKVLNVSKRRGVVYCDRCLRIAEHIGGRLGMVGKGERKWLETL</sequence>
<gene>
    <name evidence="2" type="ORF">LCGC14_1414860</name>
</gene>
<proteinExistence type="predicted"/>
<dbReference type="EMBL" id="LAZR01009373">
    <property type="protein sequence ID" value="KKM73007.1"/>
    <property type="molecule type" value="Genomic_DNA"/>
</dbReference>
<reference evidence="2" key="1">
    <citation type="journal article" date="2015" name="Nature">
        <title>Complex archaea that bridge the gap between prokaryotes and eukaryotes.</title>
        <authorList>
            <person name="Spang A."/>
            <person name="Saw J.H."/>
            <person name="Jorgensen S.L."/>
            <person name="Zaremba-Niedzwiedzka K."/>
            <person name="Martijn J."/>
            <person name="Lind A.E."/>
            <person name="van Eijk R."/>
            <person name="Schleper C."/>
            <person name="Guy L."/>
            <person name="Ettema T.J."/>
        </authorList>
    </citation>
    <scope>NUCLEOTIDE SEQUENCE</scope>
</reference>
<name>A0A0F9MUV8_9ZZZZ</name>
<accession>A0A0F9MUV8</accession>
<evidence type="ECO:0000313" key="2">
    <source>
        <dbReference type="EMBL" id="KKM73007.1"/>
    </source>
</evidence>
<evidence type="ECO:0000256" key="1">
    <source>
        <dbReference type="SAM" id="MobiDB-lite"/>
    </source>
</evidence>
<protein>
    <submittedName>
        <fullName evidence="2">Uncharacterized protein</fullName>
    </submittedName>
</protein>
<feature type="region of interest" description="Disordered" evidence="1">
    <location>
        <begin position="1"/>
        <end position="20"/>
    </location>
</feature>
<organism evidence="2">
    <name type="scientific">marine sediment metagenome</name>
    <dbReference type="NCBI Taxonomy" id="412755"/>
    <lineage>
        <taxon>unclassified sequences</taxon>
        <taxon>metagenomes</taxon>
        <taxon>ecological metagenomes</taxon>
    </lineage>
</organism>